<dbReference type="AlphaFoldDB" id="A0A927L310"/>
<dbReference type="EMBL" id="JACYXT010000001">
    <property type="protein sequence ID" value="MBD9721703.1"/>
    <property type="molecule type" value="Genomic_DNA"/>
</dbReference>
<dbReference type="PANTHER" id="PTHR21337:SF0">
    <property type="entry name" value="PHOSPHO-2-DEHYDRO-3-DEOXYHEPTONATE ALDOLASE"/>
    <property type="match status" value="1"/>
</dbReference>
<protein>
    <recommendedName>
        <fullName evidence="4">Phospho-2-dehydro-3-deoxyheptonate aldolase</fullName>
        <ecNumber evidence="4">2.5.1.54</ecNumber>
    </recommendedName>
</protein>
<evidence type="ECO:0000256" key="1">
    <source>
        <dbReference type="ARBA" id="ARBA00008911"/>
    </source>
</evidence>
<dbReference type="RefSeq" id="WP_086804201.1">
    <property type="nucleotide sequence ID" value="NZ_CP119182.1"/>
</dbReference>
<feature type="region of interest" description="Disordered" evidence="5">
    <location>
        <begin position="189"/>
        <end position="208"/>
    </location>
</feature>
<feature type="binding site" evidence="3">
    <location>
        <position position="86"/>
    </location>
    <ligand>
        <name>Mn(2+)</name>
        <dbReference type="ChEBI" id="CHEBI:29035"/>
    </ligand>
</feature>
<organism evidence="6 7">
    <name type="scientific">Streptomyces caniscabiei</name>
    <dbReference type="NCBI Taxonomy" id="2746961"/>
    <lineage>
        <taxon>Bacteria</taxon>
        <taxon>Bacillati</taxon>
        <taxon>Actinomycetota</taxon>
        <taxon>Actinomycetes</taxon>
        <taxon>Kitasatosporales</taxon>
        <taxon>Streptomycetaceae</taxon>
        <taxon>Streptomyces</taxon>
    </lineage>
</organism>
<sequence>MSGIADGSATLAAWTDVRAAEGAHGDTDPPPARQQPAWADRELLVRVRRRLAASPALVRVEDTDLFRRLLARVAAGELHVIQAGDCAEVPMECTAGSVARKAGVLDALAGVMRTVSSKPVLRVGRIAGQFAKPRSRATELVSDMELPVYRGHMVNDPQPAPHARRHDPARMLTCYQAARDAMTFLGWAGDEAPRPPGSRPAPEPPVEPQVWTSHEALVLDYEVPLLRHTDDGRLLLGSTHWPWIGERTRQLDGAHVALLADVVNPVACKVGPTMTRDEVVALCERLDPAREPGRLTLIARMGAEAVTAKLSPLVEAVRGAGHPVIWLTDPMHGNTVNGPDGLKTRFMESILHEVSEFQSAVRAAGGVPGGMHLETTPDEVTECVSDHTRLDQVGVKYTSLCDPRLNPRQAIAVAAAWRG</sequence>
<keyword evidence="4" id="KW-0057">Aromatic amino acid biosynthesis</keyword>
<dbReference type="Gene3D" id="3.20.20.70">
    <property type="entry name" value="Aldolase class I"/>
    <property type="match status" value="1"/>
</dbReference>
<name>A0A927L310_9ACTN</name>
<dbReference type="PANTHER" id="PTHR21337">
    <property type="entry name" value="PHOSPHO-2-DEHYDRO-3-DEOXYHEPTONATE ALDOLASE 1, 2"/>
    <property type="match status" value="1"/>
</dbReference>
<evidence type="ECO:0000313" key="7">
    <source>
        <dbReference type="Proteomes" id="UP000661025"/>
    </source>
</evidence>
<keyword evidence="4" id="KW-0028">Amino-acid biosynthesis</keyword>
<keyword evidence="3" id="KW-0464">Manganese</keyword>
<reference evidence="6" key="1">
    <citation type="submission" date="2020-09" db="EMBL/GenBank/DDBJ databases">
        <title>Streptomyces canutascabiei sp. nov., which causes potato common scab and is distributed across the world.</title>
        <authorList>
            <person name="Nguyen H.P."/>
            <person name="Weisberg A.J."/>
            <person name="Chang J.H."/>
            <person name="Clarke C.R."/>
        </authorList>
    </citation>
    <scope>NUCLEOTIDE SEQUENCE</scope>
    <source>
        <strain evidence="6">ID-01-6.2a</strain>
    </source>
</reference>
<comment type="cofactor">
    <cofactor evidence="3">
        <name>Mn(2+)</name>
        <dbReference type="ChEBI" id="CHEBI:29035"/>
    </cofactor>
    <cofactor evidence="3">
        <name>Co(2+)</name>
        <dbReference type="ChEBI" id="CHEBI:48828"/>
    </cofactor>
    <cofactor evidence="3">
        <name>Cd(2+)</name>
        <dbReference type="ChEBI" id="CHEBI:48775"/>
    </cofactor>
    <text evidence="3">Binds 1 divalent cation per subunit. The enzyme is active with manganese, cobalt or cadmium ions.</text>
</comment>
<feature type="binding site" evidence="3">
    <location>
        <position position="300"/>
    </location>
    <ligand>
        <name>phosphoenolpyruvate</name>
        <dbReference type="ChEBI" id="CHEBI:58702"/>
    </ligand>
</feature>
<proteinExistence type="inferred from homology"/>
<gene>
    <name evidence="6" type="ORF">IHE70_00310</name>
</gene>
<feature type="binding site" evidence="3">
    <location>
        <position position="402"/>
    </location>
    <ligand>
        <name>Mn(2+)</name>
        <dbReference type="ChEBI" id="CHEBI:29035"/>
    </ligand>
</feature>
<evidence type="ECO:0000256" key="4">
    <source>
        <dbReference type="RuleBase" id="RU363071"/>
    </source>
</evidence>
<dbReference type="InterPro" id="IPR013785">
    <property type="entry name" value="Aldolase_TIM"/>
</dbReference>
<keyword evidence="3" id="KW-0170">Cobalt</keyword>
<evidence type="ECO:0000256" key="2">
    <source>
        <dbReference type="ARBA" id="ARBA00022679"/>
    </source>
</evidence>
<comment type="pathway">
    <text evidence="4">Metabolic intermediate biosynthesis; chorismate biosynthesis; chorismate from D-erythrose 4-phosphate and phosphoenolpyruvate: step 1/7.</text>
</comment>
<comment type="catalytic activity">
    <reaction evidence="4">
        <text>D-erythrose 4-phosphate + phosphoenolpyruvate + H2O = 7-phospho-2-dehydro-3-deoxy-D-arabino-heptonate + phosphate</text>
        <dbReference type="Rhea" id="RHEA:14717"/>
        <dbReference type="ChEBI" id="CHEBI:15377"/>
        <dbReference type="ChEBI" id="CHEBI:16897"/>
        <dbReference type="ChEBI" id="CHEBI:43474"/>
        <dbReference type="ChEBI" id="CHEBI:58394"/>
        <dbReference type="ChEBI" id="CHEBI:58702"/>
        <dbReference type="EC" id="2.5.1.54"/>
    </reaction>
</comment>
<dbReference type="Proteomes" id="UP000661025">
    <property type="component" value="Unassembled WGS sequence"/>
</dbReference>
<dbReference type="GO" id="GO:0008652">
    <property type="term" value="P:amino acid biosynthetic process"/>
    <property type="evidence" value="ECO:0007669"/>
    <property type="project" value="UniProtKB-KW"/>
</dbReference>
<feature type="binding site" evidence="3">
    <location>
        <position position="374"/>
    </location>
    <ligand>
        <name>Mn(2+)</name>
        <dbReference type="ChEBI" id="CHEBI:29035"/>
    </ligand>
</feature>
<evidence type="ECO:0000256" key="3">
    <source>
        <dbReference type="PIRSR" id="PIRSR602480-1"/>
    </source>
</evidence>
<dbReference type="Pfam" id="PF01474">
    <property type="entry name" value="DAHP_synth_2"/>
    <property type="match status" value="2"/>
</dbReference>
<evidence type="ECO:0000313" key="6">
    <source>
        <dbReference type="EMBL" id="MBD9721703.1"/>
    </source>
</evidence>
<keyword evidence="2 4" id="KW-0808">Transferase</keyword>
<dbReference type="GeneID" id="79929486"/>
<dbReference type="GO" id="GO:0003849">
    <property type="term" value="F:3-deoxy-7-phosphoheptulonate synthase activity"/>
    <property type="evidence" value="ECO:0007669"/>
    <property type="project" value="UniProtKB-EC"/>
</dbReference>
<feature type="binding site" evidence="3">
    <location>
        <begin position="246"/>
        <end position="247"/>
    </location>
    <ligand>
        <name>phosphoenolpyruvate</name>
        <dbReference type="ChEBI" id="CHEBI:58702"/>
    </ligand>
</feature>
<feature type="binding site" evidence="3">
    <location>
        <position position="332"/>
    </location>
    <ligand>
        <name>Mn(2+)</name>
        <dbReference type="ChEBI" id="CHEBI:29035"/>
    </ligand>
</feature>
<evidence type="ECO:0000256" key="5">
    <source>
        <dbReference type="SAM" id="MobiDB-lite"/>
    </source>
</evidence>
<dbReference type="SUPFAM" id="SSF51569">
    <property type="entry name" value="Aldolase"/>
    <property type="match status" value="1"/>
</dbReference>
<keyword evidence="3" id="KW-0104">Cadmium</keyword>
<feature type="compositionally biased region" description="Pro residues" evidence="5">
    <location>
        <begin position="194"/>
        <end position="207"/>
    </location>
</feature>
<accession>A0A927L310</accession>
<comment type="caution">
    <text evidence="6">The sequence shown here is derived from an EMBL/GenBank/DDBJ whole genome shotgun (WGS) entry which is preliminary data.</text>
</comment>
<dbReference type="EC" id="2.5.1.54" evidence="4"/>
<dbReference type="InterPro" id="IPR002480">
    <property type="entry name" value="DAHP_synth_2"/>
</dbReference>
<feature type="binding site" evidence="3">
    <location>
        <position position="125"/>
    </location>
    <ligand>
        <name>phosphoenolpyruvate</name>
        <dbReference type="ChEBI" id="CHEBI:58702"/>
    </ligand>
</feature>
<feature type="binding site" evidence="3">
    <location>
        <position position="269"/>
    </location>
    <ligand>
        <name>phosphoenolpyruvate</name>
        <dbReference type="ChEBI" id="CHEBI:58702"/>
    </ligand>
</feature>
<comment type="similarity">
    <text evidence="1 4">Belongs to the class-II DAHP synthase family.</text>
</comment>
<dbReference type="GO" id="GO:0009073">
    <property type="term" value="P:aromatic amino acid family biosynthetic process"/>
    <property type="evidence" value="ECO:0007669"/>
    <property type="project" value="UniProtKB-KW"/>
</dbReference>